<dbReference type="InterPro" id="IPR002509">
    <property type="entry name" value="NODB_dom"/>
</dbReference>
<proteinExistence type="predicted"/>
<dbReference type="Proteomes" id="UP000297280">
    <property type="component" value="Unassembled WGS sequence"/>
</dbReference>
<feature type="coiled-coil region" evidence="7">
    <location>
        <begin position="899"/>
        <end position="933"/>
    </location>
</feature>
<evidence type="ECO:0000256" key="4">
    <source>
        <dbReference type="ARBA" id="ARBA00022801"/>
    </source>
</evidence>
<keyword evidence="2" id="KW-0479">Metal-binding</keyword>
<dbReference type="GO" id="GO:0016810">
    <property type="term" value="F:hydrolase activity, acting on carbon-nitrogen (but not peptide) bonds"/>
    <property type="evidence" value="ECO:0007669"/>
    <property type="project" value="InterPro"/>
</dbReference>
<accession>A0A4Z1KZ10</accession>
<dbReference type="AlphaFoldDB" id="A0A4Z1KZ10"/>
<dbReference type="SUPFAM" id="SSF88713">
    <property type="entry name" value="Glycoside hydrolase/deacetylase"/>
    <property type="match status" value="1"/>
</dbReference>
<feature type="domain" description="NodB homology" evidence="10">
    <location>
        <begin position="614"/>
        <end position="802"/>
    </location>
</feature>
<organism evidence="11 12">
    <name type="scientific">Botrytis porri</name>
    <dbReference type="NCBI Taxonomy" id="87229"/>
    <lineage>
        <taxon>Eukaryota</taxon>
        <taxon>Fungi</taxon>
        <taxon>Dikarya</taxon>
        <taxon>Ascomycota</taxon>
        <taxon>Pezizomycotina</taxon>
        <taxon>Leotiomycetes</taxon>
        <taxon>Helotiales</taxon>
        <taxon>Sclerotiniaceae</taxon>
        <taxon>Botrytis</taxon>
    </lineage>
</organism>
<reference evidence="11 12" key="1">
    <citation type="submission" date="2017-12" db="EMBL/GenBank/DDBJ databases">
        <title>Comparative genomics of Botrytis spp.</title>
        <authorList>
            <person name="Valero-Jimenez C.A."/>
            <person name="Tapia P."/>
            <person name="Veloso J."/>
            <person name="Silva-Moreno E."/>
            <person name="Staats M."/>
            <person name="Valdes J.H."/>
            <person name="Van Kan J.A.L."/>
        </authorList>
    </citation>
    <scope>NUCLEOTIDE SEQUENCE [LARGE SCALE GENOMIC DNA]</scope>
    <source>
        <strain evidence="11 12">MUCL3349</strain>
    </source>
</reference>
<evidence type="ECO:0000313" key="11">
    <source>
        <dbReference type="EMBL" id="TGO89792.1"/>
    </source>
</evidence>
<sequence length="999" mass="107636">MKLSLGDLVWGMVSCATVVRAACSSNLLIDNYAKFSSHTNSLGQWTSDDGTTTNLKADTANKKITFTSKANSYFYTTLDCMKAKTEQYNAITFPVKGPAGSSFNLELQTKSSCTATTFKSYYTTITGMTGGTQTVTVQLSAFPGANLDAISGVLWESFSVKGAWEIGQTNFVCASGAGGSSSSIVTSSTLSSIPASSTISTKGAAVTTSSSTVSNTLATTLSTVTPSVTSKVVASSVSASAPAGACTNLLIDDFASQSRLTFLFYNAMLQPSSDDGSMSSVTGRADTATSVIVANNHLTLTSRADGSSYWYTMFGCLKATNVYGGIGLTIKAAKGTTLGIELQTSKTCDSGNPTLIDISSADLGWSFDGTEKFYTIPFSKFSGLDTDNLVSVLFSGISKPITLGPMSFYCGNTGTAYPVPSTVPVVEPSSTIPTTTGPSAYVIDTFGKADSNNLGFHHGGDETTTYKQSGNKLTINTKGNSDLGWYTQISNGCLDFTPNDKGYLHIAFTGSNAFTIALQQHNPTCNPNLSPFPFTWDSVEASRYSNSGKTDIYVPISHFEINRKLSVGFALKGFYTSDNTVISKMEIVNSVPSGFLVPSKLPTAPLIFSCTRPNSFAFAIDDGDPKLAQRVVSSVAAAGIHVTFFTVGAALLDPSTNLSTVYSNMLSLGHQVAYHSYTHPPMEGLPNLASIDWELNNDISAVSTALSGHTSTYFRPPFGTEGARVRQRLAALIPGSKFVEWSVDVQDWLWALSDTPEKQLTNFQNDVDKGGNLVVMHYLYESTVNYLPQFIEIAKKTGKQLMRVDQCLEDPNAPPLLLTKAWLSIIMPYGQTKLRKAKKPNYAKAHKAHLSALERRRRESGRKIIEACKQAEAVFQAEKEAKSIAAEAAAIIAASQPKLSRKEARAAAAKAAKQEERRECRIAEANAAEVTRLLANDALRLARRMYALRLRDPRVGGDCADVNKEEDEYEDDVEEEDPETLDEFKYRVLSWFGLHRKRG</sequence>
<feature type="signal peptide" evidence="9">
    <location>
        <begin position="1"/>
        <end position="21"/>
    </location>
</feature>
<evidence type="ECO:0000256" key="7">
    <source>
        <dbReference type="SAM" id="Coils"/>
    </source>
</evidence>
<evidence type="ECO:0000256" key="2">
    <source>
        <dbReference type="ARBA" id="ARBA00022723"/>
    </source>
</evidence>
<dbReference type="EMBL" id="PQXO01000093">
    <property type="protein sequence ID" value="TGO89792.1"/>
    <property type="molecule type" value="Genomic_DNA"/>
</dbReference>
<dbReference type="InterPro" id="IPR011330">
    <property type="entry name" value="Glyco_hydro/deAcase_b/a-brl"/>
</dbReference>
<dbReference type="PANTHER" id="PTHR46471:SF6">
    <property type="entry name" value="GLYCOSYL HYDROLASE"/>
    <property type="match status" value="1"/>
</dbReference>
<dbReference type="PROSITE" id="PS51677">
    <property type="entry name" value="NODB"/>
    <property type="match status" value="1"/>
</dbReference>
<evidence type="ECO:0000256" key="8">
    <source>
        <dbReference type="SAM" id="MobiDB-lite"/>
    </source>
</evidence>
<dbReference type="Gene3D" id="3.20.20.370">
    <property type="entry name" value="Glycoside hydrolase/deacetylase"/>
    <property type="match status" value="1"/>
</dbReference>
<gene>
    <name evidence="11" type="ORF">BPOR_0093g00030</name>
</gene>
<dbReference type="GO" id="GO:0046872">
    <property type="term" value="F:metal ion binding"/>
    <property type="evidence" value="ECO:0007669"/>
    <property type="project" value="UniProtKB-KW"/>
</dbReference>
<feature type="compositionally biased region" description="Acidic residues" evidence="8">
    <location>
        <begin position="964"/>
        <end position="978"/>
    </location>
</feature>
<comment type="caution">
    <text evidence="11">The sequence shown here is derived from an EMBL/GenBank/DDBJ whole genome shotgun (WGS) entry which is preliminary data.</text>
</comment>
<comment type="cofactor">
    <cofactor evidence="1">
        <name>Co(2+)</name>
        <dbReference type="ChEBI" id="CHEBI:48828"/>
    </cofactor>
</comment>
<keyword evidence="12" id="KW-1185">Reference proteome</keyword>
<evidence type="ECO:0000256" key="6">
    <source>
        <dbReference type="ARBA" id="ARBA00023285"/>
    </source>
</evidence>
<dbReference type="Pfam" id="PF01522">
    <property type="entry name" value="Polysacc_deac_1"/>
    <property type="match status" value="1"/>
</dbReference>
<keyword evidence="6" id="KW-0170">Cobalt</keyword>
<feature type="region of interest" description="Disordered" evidence="8">
    <location>
        <begin position="959"/>
        <end position="978"/>
    </location>
</feature>
<dbReference type="GO" id="GO:0005975">
    <property type="term" value="P:carbohydrate metabolic process"/>
    <property type="evidence" value="ECO:0007669"/>
    <property type="project" value="InterPro"/>
</dbReference>
<keyword evidence="5" id="KW-0119">Carbohydrate metabolism</keyword>
<keyword evidence="3 9" id="KW-0732">Signal</keyword>
<feature type="chain" id="PRO_5021362120" description="NodB homology domain-containing protein" evidence="9">
    <location>
        <begin position="22"/>
        <end position="999"/>
    </location>
</feature>
<evidence type="ECO:0000256" key="5">
    <source>
        <dbReference type="ARBA" id="ARBA00023277"/>
    </source>
</evidence>
<evidence type="ECO:0000256" key="1">
    <source>
        <dbReference type="ARBA" id="ARBA00001941"/>
    </source>
</evidence>
<keyword evidence="4" id="KW-0378">Hydrolase</keyword>
<keyword evidence="7" id="KW-0175">Coiled coil</keyword>
<protein>
    <recommendedName>
        <fullName evidence="10">NodB homology domain-containing protein</fullName>
    </recommendedName>
</protein>
<dbReference type="STRING" id="87229.A0A4Z1KZ10"/>
<evidence type="ECO:0000256" key="9">
    <source>
        <dbReference type="SAM" id="SignalP"/>
    </source>
</evidence>
<dbReference type="PANTHER" id="PTHR46471">
    <property type="entry name" value="CHITIN DEACETYLASE"/>
    <property type="match status" value="1"/>
</dbReference>
<evidence type="ECO:0000256" key="3">
    <source>
        <dbReference type="ARBA" id="ARBA00022729"/>
    </source>
</evidence>
<evidence type="ECO:0000259" key="10">
    <source>
        <dbReference type="PROSITE" id="PS51677"/>
    </source>
</evidence>
<evidence type="ECO:0000313" key="12">
    <source>
        <dbReference type="Proteomes" id="UP000297280"/>
    </source>
</evidence>
<name>A0A4Z1KZ10_9HELO</name>